<accession>A0A853GY02</accession>
<dbReference type="AlphaFoldDB" id="A0A853GY02"/>
<organism evidence="1 2">
    <name type="scientific">Pollutimonas harenae</name>
    <dbReference type="NCBI Taxonomy" id="657015"/>
    <lineage>
        <taxon>Bacteria</taxon>
        <taxon>Pseudomonadati</taxon>
        <taxon>Pseudomonadota</taxon>
        <taxon>Betaproteobacteria</taxon>
        <taxon>Burkholderiales</taxon>
        <taxon>Alcaligenaceae</taxon>
        <taxon>Pollutimonas</taxon>
    </lineage>
</organism>
<evidence type="ECO:0000313" key="2">
    <source>
        <dbReference type="Proteomes" id="UP000554144"/>
    </source>
</evidence>
<proteinExistence type="predicted"/>
<dbReference type="RefSeq" id="WP_167667261.1">
    <property type="nucleotide sequence ID" value="NZ_JACCEV010000001.1"/>
</dbReference>
<comment type="caution">
    <text evidence="1">The sequence shown here is derived from an EMBL/GenBank/DDBJ whole genome shotgun (WGS) entry which is preliminary data.</text>
</comment>
<keyword evidence="2" id="KW-1185">Reference proteome</keyword>
<sequence>MHRSSSPVSGLRRYRGSALLASSLQRMLRVLPAVLCLWALTGWAMEWW</sequence>
<name>A0A853GY02_9BURK</name>
<dbReference type="EMBL" id="JACCEV010000001">
    <property type="protein sequence ID" value="NYT84249.1"/>
    <property type="molecule type" value="Genomic_DNA"/>
</dbReference>
<reference evidence="1 2" key="1">
    <citation type="submission" date="2020-07" db="EMBL/GenBank/DDBJ databases">
        <title>Taxonomic revisions and descriptions of new bacterial species based on genomic comparisons in the high-G+C-content subgroup of the family Alcaligenaceae.</title>
        <authorList>
            <person name="Szabo A."/>
            <person name="Felfoldi T."/>
        </authorList>
    </citation>
    <scope>NUCLEOTIDE SEQUENCE [LARGE SCALE GENOMIC DNA]</scope>
    <source>
        <strain evidence="1 2">DSM 25667</strain>
    </source>
</reference>
<gene>
    <name evidence="1" type="ORF">H0A62_01415</name>
</gene>
<evidence type="ECO:0000313" key="1">
    <source>
        <dbReference type="EMBL" id="NYT84249.1"/>
    </source>
</evidence>
<protein>
    <submittedName>
        <fullName evidence="1">Uncharacterized protein</fullName>
    </submittedName>
</protein>
<dbReference type="Proteomes" id="UP000554144">
    <property type="component" value="Unassembled WGS sequence"/>
</dbReference>